<dbReference type="GeneID" id="8440983"/>
<evidence type="ECO:0000256" key="3">
    <source>
        <dbReference type="ARBA" id="ARBA00020822"/>
    </source>
</evidence>
<keyword evidence="6 8" id="KW-0472">Membrane</keyword>
<protein>
    <recommendedName>
        <fullName evidence="3 7">ER membrane protein complex subunit 3</fullName>
    </recommendedName>
</protein>
<gene>
    <name evidence="9" type="ORF">UREG_01567</name>
</gene>
<evidence type="ECO:0000256" key="7">
    <source>
        <dbReference type="PIRNR" id="PIRNR010045"/>
    </source>
</evidence>
<dbReference type="OMA" id="KDMDPRW"/>
<evidence type="ECO:0000256" key="5">
    <source>
        <dbReference type="ARBA" id="ARBA00022989"/>
    </source>
</evidence>
<dbReference type="HOGENOM" id="CLU_060791_0_0_1"/>
<sequence length="265" mass="29545">MASHNAEQMILRDPALFYWILIPITVVMVLTGILRHYATVLMTTLPKPATSLAEYRERLALLRGMNLRTNASAVLTPRSLASRKSYLTSAYHSGAFLKDPNARGQGAPNPMTDPAGMDAMMAMMKGNMAMMIPQTLIMGWINAFFSGFVILKLPFPLTIRFKSMLQSGVMTRDLDVRWVSSLSWYFLNLFGLQPVFGFILGSDNSAGQILQQMGPMNPTATVNPFGPGQDPDKMFLAEAENLEVMEYYCIFDGIEERLLQRLSSP</sequence>
<name>C4JIW0_UNCRE</name>
<feature type="transmembrane region" description="Helical" evidence="8">
    <location>
        <begin position="130"/>
        <end position="151"/>
    </location>
</feature>
<evidence type="ECO:0000256" key="6">
    <source>
        <dbReference type="ARBA" id="ARBA00023136"/>
    </source>
</evidence>
<dbReference type="PANTHER" id="PTHR13116">
    <property type="entry name" value="ER MEMBRANE PROTEIN COMPLEX SUBUNIT 3"/>
    <property type="match status" value="1"/>
</dbReference>
<dbReference type="Proteomes" id="UP000002058">
    <property type="component" value="Unassembled WGS sequence"/>
</dbReference>
<feature type="transmembrane region" description="Helical" evidence="8">
    <location>
        <begin position="16"/>
        <end position="38"/>
    </location>
</feature>
<comment type="subcellular location">
    <subcellularLocation>
        <location evidence="1">Membrane</location>
        <topology evidence="1">Multi-pass membrane protein</topology>
    </subcellularLocation>
</comment>
<reference evidence="10" key="1">
    <citation type="journal article" date="2009" name="Genome Res.">
        <title>Comparative genomic analyses of the human fungal pathogens Coccidioides and their relatives.</title>
        <authorList>
            <person name="Sharpton T.J."/>
            <person name="Stajich J.E."/>
            <person name="Rounsley S.D."/>
            <person name="Gardner M.J."/>
            <person name="Wortman J.R."/>
            <person name="Jordar V.S."/>
            <person name="Maiti R."/>
            <person name="Kodira C.D."/>
            <person name="Neafsey D.E."/>
            <person name="Zeng Q."/>
            <person name="Hung C.-Y."/>
            <person name="McMahan C."/>
            <person name="Muszewska A."/>
            <person name="Grynberg M."/>
            <person name="Mandel M.A."/>
            <person name="Kellner E.M."/>
            <person name="Barker B.M."/>
            <person name="Galgiani J.N."/>
            <person name="Orbach M.J."/>
            <person name="Kirkland T.N."/>
            <person name="Cole G.T."/>
            <person name="Henn M.R."/>
            <person name="Birren B.W."/>
            <person name="Taylor J.W."/>
        </authorList>
    </citation>
    <scope>NUCLEOTIDE SEQUENCE [LARGE SCALE GENOMIC DNA]</scope>
    <source>
        <strain evidence="10">UAMH 1704</strain>
    </source>
</reference>
<dbReference type="GO" id="GO:0032977">
    <property type="term" value="F:membrane insertase activity"/>
    <property type="evidence" value="ECO:0007669"/>
    <property type="project" value="EnsemblFungi"/>
</dbReference>
<dbReference type="InParanoid" id="C4JIW0"/>
<accession>C4JIW0</accession>
<dbReference type="OrthoDB" id="6745403at2759"/>
<dbReference type="InterPro" id="IPR008568">
    <property type="entry name" value="EMC3"/>
</dbReference>
<dbReference type="GO" id="GO:0045050">
    <property type="term" value="P:protein insertion into ER membrane by stop-transfer membrane-anchor sequence"/>
    <property type="evidence" value="ECO:0007669"/>
    <property type="project" value="EnsemblFungi"/>
</dbReference>
<dbReference type="AlphaFoldDB" id="C4JIW0"/>
<keyword evidence="5 8" id="KW-1133">Transmembrane helix</keyword>
<dbReference type="PIRSF" id="PIRSF010045">
    <property type="entry name" value="DUF850_TM_euk"/>
    <property type="match status" value="1"/>
</dbReference>
<dbReference type="SMART" id="SM01415">
    <property type="entry name" value="DUF106"/>
    <property type="match status" value="1"/>
</dbReference>
<dbReference type="FunCoup" id="C4JIW0">
    <property type="interactions" value="372"/>
</dbReference>
<evidence type="ECO:0000313" key="10">
    <source>
        <dbReference type="Proteomes" id="UP000002058"/>
    </source>
</evidence>
<dbReference type="VEuPathDB" id="FungiDB:UREG_01567"/>
<dbReference type="GO" id="GO:0072546">
    <property type="term" value="C:EMC complex"/>
    <property type="evidence" value="ECO:0007669"/>
    <property type="project" value="EnsemblFungi"/>
</dbReference>
<dbReference type="GO" id="GO:0034975">
    <property type="term" value="P:protein folding in endoplasmic reticulum"/>
    <property type="evidence" value="ECO:0007669"/>
    <property type="project" value="TreeGrafter"/>
</dbReference>
<evidence type="ECO:0000256" key="1">
    <source>
        <dbReference type="ARBA" id="ARBA00004141"/>
    </source>
</evidence>
<keyword evidence="10" id="KW-1185">Reference proteome</keyword>
<evidence type="ECO:0000256" key="4">
    <source>
        <dbReference type="ARBA" id="ARBA00022692"/>
    </source>
</evidence>
<evidence type="ECO:0000256" key="8">
    <source>
        <dbReference type="SAM" id="Phobius"/>
    </source>
</evidence>
<dbReference type="PANTHER" id="PTHR13116:SF5">
    <property type="entry name" value="ER MEMBRANE PROTEIN COMPLEX SUBUNIT 3"/>
    <property type="match status" value="1"/>
</dbReference>
<dbReference type="eggNOG" id="KOG3188">
    <property type="taxonomic scope" value="Eukaryota"/>
</dbReference>
<dbReference type="InterPro" id="IPR002809">
    <property type="entry name" value="EMC3/TMCO1"/>
</dbReference>
<dbReference type="GO" id="GO:0006644">
    <property type="term" value="P:phospholipid metabolic process"/>
    <property type="evidence" value="ECO:0007669"/>
    <property type="project" value="EnsemblFungi"/>
</dbReference>
<comment type="function">
    <text evidence="7">The EMC seems to be required for efficient folding of proteins in the endoplasmic reticulum (ER).</text>
</comment>
<feature type="transmembrane region" description="Helical" evidence="8">
    <location>
        <begin position="182"/>
        <end position="201"/>
    </location>
</feature>
<dbReference type="KEGG" id="ure:UREG_01567"/>
<comment type="similarity">
    <text evidence="2 7">Belongs to the EMC3 family.</text>
</comment>
<evidence type="ECO:0000256" key="2">
    <source>
        <dbReference type="ARBA" id="ARBA00005376"/>
    </source>
</evidence>
<keyword evidence="4 8" id="KW-0812">Transmembrane</keyword>
<proteinExistence type="inferred from homology"/>
<organism evidence="9 10">
    <name type="scientific">Uncinocarpus reesii (strain UAMH 1704)</name>
    <dbReference type="NCBI Taxonomy" id="336963"/>
    <lineage>
        <taxon>Eukaryota</taxon>
        <taxon>Fungi</taxon>
        <taxon>Dikarya</taxon>
        <taxon>Ascomycota</taxon>
        <taxon>Pezizomycotina</taxon>
        <taxon>Eurotiomycetes</taxon>
        <taxon>Eurotiomycetidae</taxon>
        <taxon>Onygenales</taxon>
        <taxon>Onygenaceae</taxon>
        <taxon>Uncinocarpus</taxon>
    </lineage>
</organism>
<dbReference type="GO" id="GO:0051087">
    <property type="term" value="F:protein-folding chaperone binding"/>
    <property type="evidence" value="ECO:0007669"/>
    <property type="project" value="EnsemblFungi"/>
</dbReference>
<dbReference type="RefSeq" id="XP_002542051.1">
    <property type="nucleotide sequence ID" value="XM_002542005.1"/>
</dbReference>
<dbReference type="GO" id="GO:0015914">
    <property type="term" value="P:phospholipid transport"/>
    <property type="evidence" value="ECO:0007669"/>
    <property type="project" value="EnsemblFungi"/>
</dbReference>
<dbReference type="Pfam" id="PF01956">
    <property type="entry name" value="EMC3_TMCO1"/>
    <property type="match status" value="1"/>
</dbReference>
<evidence type="ECO:0000313" key="9">
    <source>
        <dbReference type="EMBL" id="EEP76718.1"/>
    </source>
</evidence>
<dbReference type="EMBL" id="CH476615">
    <property type="protein sequence ID" value="EEP76718.1"/>
    <property type="molecule type" value="Genomic_DNA"/>
</dbReference>
<dbReference type="STRING" id="336963.C4JIW0"/>